<feature type="chain" id="PRO_5040923723" description="Ecp2 effector protein-like domain-containing protein" evidence="1">
    <location>
        <begin position="19"/>
        <end position="145"/>
    </location>
</feature>
<name>A0A9W8Y8R1_9PLEO</name>
<dbReference type="Proteomes" id="UP001140560">
    <property type="component" value="Unassembled WGS sequence"/>
</dbReference>
<reference evidence="3" key="1">
    <citation type="submission" date="2022-10" db="EMBL/GenBank/DDBJ databases">
        <title>Tapping the CABI collections for fungal endophytes: first genome assemblies for Collariella, Neodidymelliopsis, Ascochyta clinopodiicola, Didymella pomorum, Didymosphaeria variabile, Neocosmospora piperis and Neocucurbitaria cava.</title>
        <authorList>
            <person name="Hill R."/>
        </authorList>
    </citation>
    <scope>NUCLEOTIDE SEQUENCE</scope>
    <source>
        <strain evidence="3">IMI 356814</strain>
    </source>
</reference>
<organism evidence="3 4">
    <name type="scientific">Neocucurbitaria cava</name>
    <dbReference type="NCBI Taxonomy" id="798079"/>
    <lineage>
        <taxon>Eukaryota</taxon>
        <taxon>Fungi</taxon>
        <taxon>Dikarya</taxon>
        <taxon>Ascomycota</taxon>
        <taxon>Pezizomycotina</taxon>
        <taxon>Dothideomycetes</taxon>
        <taxon>Pleosporomycetidae</taxon>
        <taxon>Pleosporales</taxon>
        <taxon>Pleosporineae</taxon>
        <taxon>Cucurbitariaceae</taxon>
        <taxon>Neocucurbitaria</taxon>
    </lineage>
</organism>
<evidence type="ECO:0000313" key="4">
    <source>
        <dbReference type="Proteomes" id="UP001140560"/>
    </source>
</evidence>
<feature type="domain" description="Ecp2 effector protein-like" evidence="2">
    <location>
        <begin position="33"/>
        <end position="126"/>
    </location>
</feature>
<sequence>MQFQLLPVIAALLAATSASPVASKLDTRGSINDCGDSTFENQSSDGSPNISDCQQIATNIAGGGTWTVAVGQHQLVQYGTCAFGVTPEDSLNYAYIGNQDIIDVINASIQKFSYNGKVGAKGVMGCQSGQGEVSGDEVTWGIYHT</sequence>
<gene>
    <name evidence="3" type="ORF">N0V83_005363</name>
</gene>
<proteinExistence type="predicted"/>
<dbReference type="Pfam" id="PF14856">
    <property type="entry name" value="Hce2"/>
    <property type="match status" value="1"/>
</dbReference>
<evidence type="ECO:0000256" key="1">
    <source>
        <dbReference type="SAM" id="SignalP"/>
    </source>
</evidence>
<keyword evidence="1" id="KW-0732">Signal</keyword>
<comment type="caution">
    <text evidence="3">The sequence shown here is derived from an EMBL/GenBank/DDBJ whole genome shotgun (WGS) entry which is preliminary data.</text>
</comment>
<feature type="signal peptide" evidence="1">
    <location>
        <begin position="1"/>
        <end position="18"/>
    </location>
</feature>
<dbReference type="InterPro" id="IPR029226">
    <property type="entry name" value="Ecp2-like"/>
</dbReference>
<evidence type="ECO:0000259" key="2">
    <source>
        <dbReference type="Pfam" id="PF14856"/>
    </source>
</evidence>
<dbReference type="OrthoDB" id="73875at2759"/>
<keyword evidence="4" id="KW-1185">Reference proteome</keyword>
<evidence type="ECO:0000313" key="3">
    <source>
        <dbReference type="EMBL" id="KAJ4369601.1"/>
    </source>
</evidence>
<dbReference type="EMBL" id="JAPEUY010000009">
    <property type="protein sequence ID" value="KAJ4369601.1"/>
    <property type="molecule type" value="Genomic_DNA"/>
</dbReference>
<protein>
    <recommendedName>
        <fullName evidence="2">Ecp2 effector protein-like domain-containing protein</fullName>
    </recommendedName>
</protein>
<dbReference type="AlphaFoldDB" id="A0A9W8Y8R1"/>
<accession>A0A9W8Y8R1</accession>